<name>Q98QQ5_MYCPU</name>
<dbReference type="InterPro" id="IPR027417">
    <property type="entry name" value="P-loop_NTPase"/>
</dbReference>
<dbReference type="GO" id="GO:0003924">
    <property type="term" value="F:GTPase activity"/>
    <property type="evidence" value="ECO:0007669"/>
    <property type="project" value="TreeGrafter"/>
</dbReference>
<feature type="binding site" evidence="4">
    <location>
        <position position="187"/>
    </location>
    <ligand>
        <name>GTP</name>
        <dbReference type="ChEBI" id="CHEBI:37565"/>
    </ligand>
</feature>
<keyword evidence="1 3" id="KW-0547">Nucleotide-binding</keyword>
<dbReference type="NCBIfam" id="TIGR03596">
    <property type="entry name" value="GTPase_YlqF"/>
    <property type="match status" value="1"/>
</dbReference>
<comment type="similarity">
    <text evidence="3">Belongs to the TRAFAC class YlqF/YawG GTPase family. MTG1 subfamily.</text>
</comment>
<dbReference type="CDD" id="cd01856">
    <property type="entry name" value="YlqF"/>
    <property type="match status" value="1"/>
</dbReference>
<dbReference type="GO" id="GO:0005525">
    <property type="term" value="F:GTP binding"/>
    <property type="evidence" value="ECO:0007669"/>
    <property type="project" value="UniProtKB-KW"/>
</dbReference>
<dbReference type="InterPro" id="IPR006073">
    <property type="entry name" value="GTP-bd"/>
</dbReference>
<evidence type="ECO:0000259" key="5">
    <source>
        <dbReference type="PROSITE" id="PS51721"/>
    </source>
</evidence>
<accession>Q98QQ5</accession>
<dbReference type="RefSeq" id="WP_010925110.1">
    <property type="nucleotide sequence ID" value="NC_002771.1"/>
</dbReference>
<protein>
    <recommendedName>
        <fullName evidence="3">Ribosome biogenesis GTPase A</fullName>
    </recommendedName>
</protein>
<feature type="binding site" evidence="4">
    <location>
        <begin position="144"/>
        <end position="149"/>
    </location>
    <ligand>
        <name>GTP</name>
        <dbReference type="ChEBI" id="CHEBI:37565"/>
    </ligand>
</feature>
<evidence type="ECO:0000256" key="3">
    <source>
        <dbReference type="PIRNR" id="PIRNR006230"/>
    </source>
</evidence>
<dbReference type="InterPro" id="IPR019991">
    <property type="entry name" value="GTP-bd_ribosome_bgen"/>
</dbReference>
<dbReference type="SUPFAM" id="SSF52540">
    <property type="entry name" value="P-loop containing nucleoside triphosphate hydrolases"/>
    <property type="match status" value="1"/>
</dbReference>
<dbReference type="KEGG" id="mpu:MYPU_3060"/>
<organism evidence="7">
    <name type="scientific">Mycoplasmopsis pulmonis (strain UAB CTIP)</name>
    <name type="common">Mycoplasma pulmonis</name>
    <dbReference type="NCBI Taxonomy" id="272635"/>
    <lineage>
        <taxon>Bacteria</taxon>
        <taxon>Bacillati</taxon>
        <taxon>Mycoplasmatota</taxon>
        <taxon>Mycoplasmoidales</taxon>
        <taxon>Metamycoplasmataceae</taxon>
        <taxon>Mycoplasmopsis</taxon>
    </lineage>
</organism>
<dbReference type="HOGENOM" id="CLU_011106_1_0_14"/>
<evidence type="ECO:0000313" key="7">
    <source>
        <dbReference type="Proteomes" id="UP000000528"/>
    </source>
</evidence>
<dbReference type="GO" id="GO:0005737">
    <property type="term" value="C:cytoplasm"/>
    <property type="evidence" value="ECO:0007669"/>
    <property type="project" value="UniProtKB-SubCell"/>
</dbReference>
<dbReference type="InterPro" id="IPR016478">
    <property type="entry name" value="GTPase_MTG1"/>
</dbReference>
<dbReference type="EMBL" id="AL445564">
    <property type="protein sequence ID" value="CAC13479.1"/>
    <property type="molecule type" value="Genomic_DNA"/>
</dbReference>
<dbReference type="PANTHER" id="PTHR45782:SF4">
    <property type="entry name" value="MITOCHONDRIAL RIBOSOME-ASSOCIATED GTPASE 1"/>
    <property type="match status" value="1"/>
</dbReference>
<dbReference type="eggNOG" id="COG1161">
    <property type="taxonomic scope" value="Bacteria"/>
</dbReference>
<evidence type="ECO:0000256" key="4">
    <source>
        <dbReference type="PIRSR" id="PIRSR006230-1"/>
    </source>
</evidence>
<sequence>MNSKKNNNENDNLNEIKINWFPGHMAKGMREIEEKAVVADLFVILLDVRAPLSCYNKSFDKIAPNKPRLFVFSKIDLGDKDKYNKIKEHFGSNKNVVFVDLKKPQSRQIILKKIDYLLKEKVLQEQKKGLNKPRLRVFVLGVPNTGKSTFINLLLKEKKVKVGNMPGITRGQQWIKVDNILLLDTPGILWPNLDDQDVAIKLSIIGSIRSEIIPSDFLFKNTYKIISKNYPEILTNMNLFSSNDENKIHENLLKIAEQKNMFIKNGEYDLERARKWFYNFIKNSKGLTYDF</sequence>
<gene>
    <name evidence="6" type="ordered locus">MYPU_3060</name>
</gene>
<dbReference type="Pfam" id="PF01926">
    <property type="entry name" value="MMR_HSR1"/>
    <property type="match status" value="1"/>
</dbReference>
<comment type="function">
    <text evidence="3">Required for a late step of 50S ribosomal subunit assembly. Has GTPase activity.</text>
</comment>
<keyword evidence="2 3" id="KW-0342">GTP-binding</keyword>
<dbReference type="Proteomes" id="UP000000528">
    <property type="component" value="Chromosome"/>
</dbReference>
<evidence type="ECO:0000256" key="2">
    <source>
        <dbReference type="ARBA" id="ARBA00023134"/>
    </source>
</evidence>
<reference evidence="6 7" key="1">
    <citation type="journal article" date="2001" name="Nucleic Acids Res.">
        <title>The complete genome sequence of the murine respiratory pathogen Mycoplasma pulmonis.</title>
        <authorList>
            <person name="Chambaud I."/>
            <person name="Heilig R."/>
            <person name="Ferris S."/>
            <person name="Barbe V."/>
            <person name="Samson D."/>
            <person name="Galisson F."/>
            <person name="Moszer I."/>
            <person name="Dybvig K."/>
            <person name="Wroblewski H."/>
            <person name="Viari A."/>
            <person name="Rocha E.P.C."/>
            <person name="Blanchard A."/>
        </authorList>
    </citation>
    <scope>NUCLEOTIDE SEQUENCE [LARGE SCALE GENOMIC DNA]</scope>
    <source>
        <strain evidence="6 7">UAB CTIP</strain>
    </source>
</reference>
<proteinExistence type="inferred from homology"/>
<dbReference type="GO" id="GO:0006412">
    <property type="term" value="P:translation"/>
    <property type="evidence" value="ECO:0007669"/>
    <property type="project" value="TreeGrafter"/>
</dbReference>
<dbReference type="AlphaFoldDB" id="Q98QQ5"/>
<evidence type="ECO:0000256" key="1">
    <source>
        <dbReference type="ARBA" id="ARBA00022741"/>
    </source>
</evidence>
<dbReference type="STRING" id="272635.gene:17576897"/>
<keyword evidence="3" id="KW-0963">Cytoplasm</keyword>
<dbReference type="Gene3D" id="1.10.1580.10">
    <property type="match status" value="1"/>
</dbReference>
<dbReference type="Gene3D" id="3.40.50.300">
    <property type="entry name" value="P-loop containing nucleotide triphosphate hydrolases"/>
    <property type="match status" value="1"/>
</dbReference>
<dbReference type="InterPro" id="IPR023179">
    <property type="entry name" value="GTP-bd_ortho_bundle_sf"/>
</dbReference>
<dbReference type="PANTHER" id="PTHR45782">
    <property type="entry name" value="MITOCHONDRIAL RIBOSOME-ASSOCIATED GTPASE 1"/>
    <property type="match status" value="1"/>
</dbReference>
<dbReference type="PROSITE" id="PS51721">
    <property type="entry name" value="G_CP"/>
    <property type="match status" value="1"/>
</dbReference>
<feature type="domain" description="CP-type G" evidence="5">
    <location>
        <begin position="29"/>
        <end position="191"/>
    </location>
</feature>
<comment type="subcellular location">
    <subcellularLocation>
        <location evidence="3">Cytoplasm</location>
    </subcellularLocation>
</comment>
<keyword evidence="7" id="KW-1185">Reference proteome</keyword>
<dbReference type="PIRSF" id="PIRSF006230">
    <property type="entry name" value="MG442"/>
    <property type="match status" value="1"/>
</dbReference>
<dbReference type="PIR" id="B90550">
    <property type="entry name" value="B90550"/>
</dbReference>
<evidence type="ECO:0000313" key="6">
    <source>
        <dbReference type="EMBL" id="CAC13479.1"/>
    </source>
</evidence>
<dbReference type="InterPro" id="IPR030378">
    <property type="entry name" value="G_CP_dom"/>
</dbReference>